<sequence length="124" mass="13627">MTRIQSIQDIPAQLRGNWPGYLAQYWIFLVLLALAAIADMLSTVFFMAIDGPEAESHPVIRLISVVLGPVLGPVIGKLSQVAAAVVLTVYLRRWAIYIFVAVIILYAWAAVYNVVATPLLLPVH</sequence>
<accession>A0AAW6U3C6</accession>
<gene>
    <name evidence="2" type="ORF">QJ522_18520</name>
</gene>
<comment type="caution">
    <text evidence="2">The sequence shown here is derived from an EMBL/GenBank/DDBJ whole genome shotgun (WGS) entry which is preliminary data.</text>
</comment>
<organism evidence="2 3">
    <name type="scientific">Anaerobaca lacustris</name>
    <dbReference type="NCBI Taxonomy" id="3044600"/>
    <lineage>
        <taxon>Bacteria</taxon>
        <taxon>Pseudomonadati</taxon>
        <taxon>Planctomycetota</taxon>
        <taxon>Phycisphaerae</taxon>
        <taxon>Sedimentisphaerales</taxon>
        <taxon>Anaerobacaceae</taxon>
        <taxon>Anaerobaca</taxon>
    </lineage>
</organism>
<evidence type="ECO:0000313" key="2">
    <source>
        <dbReference type="EMBL" id="MDI6451062.1"/>
    </source>
</evidence>
<dbReference type="Proteomes" id="UP001431776">
    <property type="component" value="Unassembled WGS sequence"/>
</dbReference>
<reference evidence="2" key="1">
    <citation type="submission" date="2023-05" db="EMBL/GenBank/DDBJ databases">
        <title>Anaerotaeda fermentans gen. nov., sp. nov., a novel anaerobic planctomycete of the new family within the order Sedimentisphaerales isolated from Taman Peninsula, Russia.</title>
        <authorList>
            <person name="Khomyakova M.A."/>
            <person name="Merkel A.Y."/>
            <person name="Slobodkin A.I."/>
        </authorList>
    </citation>
    <scope>NUCLEOTIDE SEQUENCE</scope>
    <source>
        <strain evidence="2">M17dextr</strain>
    </source>
</reference>
<evidence type="ECO:0000256" key="1">
    <source>
        <dbReference type="SAM" id="Phobius"/>
    </source>
</evidence>
<keyword evidence="1" id="KW-0472">Membrane</keyword>
<feature type="transmembrane region" description="Helical" evidence="1">
    <location>
        <begin position="25"/>
        <end position="47"/>
    </location>
</feature>
<evidence type="ECO:0000313" key="3">
    <source>
        <dbReference type="Proteomes" id="UP001431776"/>
    </source>
</evidence>
<name>A0AAW6U3C6_9BACT</name>
<protein>
    <recommendedName>
        <fullName evidence="4">DUF5658 domain-containing protein</fullName>
    </recommendedName>
</protein>
<evidence type="ECO:0008006" key="4">
    <source>
        <dbReference type="Google" id="ProtNLM"/>
    </source>
</evidence>
<keyword evidence="1" id="KW-0812">Transmembrane</keyword>
<feature type="transmembrane region" description="Helical" evidence="1">
    <location>
        <begin position="96"/>
        <end position="121"/>
    </location>
</feature>
<dbReference type="AlphaFoldDB" id="A0AAW6U3C6"/>
<keyword evidence="1" id="KW-1133">Transmembrane helix</keyword>
<dbReference type="RefSeq" id="WP_349246471.1">
    <property type="nucleotide sequence ID" value="NZ_JASCXX010000028.1"/>
</dbReference>
<dbReference type="EMBL" id="JASCXX010000028">
    <property type="protein sequence ID" value="MDI6451062.1"/>
    <property type="molecule type" value="Genomic_DNA"/>
</dbReference>
<feature type="transmembrane region" description="Helical" evidence="1">
    <location>
        <begin position="59"/>
        <end position="76"/>
    </location>
</feature>
<keyword evidence="3" id="KW-1185">Reference proteome</keyword>
<proteinExistence type="predicted"/>